<gene>
    <name evidence="1" type="ORF">EWB00_002580</name>
</gene>
<comment type="caution">
    <text evidence="1">The sequence shown here is derived from an EMBL/GenBank/DDBJ whole genome shotgun (WGS) entry which is preliminary data.</text>
</comment>
<accession>A0A4Z2DBR2</accession>
<sequence>MFYESVLQPQAVSLVSRDSLSKLSTISDTRLPVNCARNPRDQLAKVKLLRHTRQFIGTYTVHT</sequence>
<evidence type="ECO:0000313" key="2">
    <source>
        <dbReference type="Proteomes" id="UP000311919"/>
    </source>
</evidence>
<organism evidence="1 2">
    <name type="scientific">Schistosoma japonicum</name>
    <name type="common">Blood fluke</name>
    <dbReference type="NCBI Taxonomy" id="6182"/>
    <lineage>
        <taxon>Eukaryota</taxon>
        <taxon>Metazoa</taxon>
        <taxon>Spiralia</taxon>
        <taxon>Lophotrochozoa</taxon>
        <taxon>Platyhelminthes</taxon>
        <taxon>Trematoda</taxon>
        <taxon>Digenea</taxon>
        <taxon>Strigeidida</taxon>
        <taxon>Schistosomatoidea</taxon>
        <taxon>Schistosomatidae</taxon>
        <taxon>Schistosoma</taxon>
    </lineage>
</organism>
<name>A0A4Z2DBR2_SCHJA</name>
<evidence type="ECO:0000313" key="1">
    <source>
        <dbReference type="EMBL" id="TNN13869.1"/>
    </source>
</evidence>
<dbReference type="EMBL" id="SKCS01000182">
    <property type="protein sequence ID" value="TNN13869.1"/>
    <property type="molecule type" value="Genomic_DNA"/>
</dbReference>
<dbReference type="Proteomes" id="UP000311919">
    <property type="component" value="Unassembled WGS sequence"/>
</dbReference>
<reference evidence="1 2" key="1">
    <citation type="submission" date="2019-03" db="EMBL/GenBank/DDBJ databases">
        <title>An improved genome assembly of the fluke Schistosoma japonicum.</title>
        <authorList>
            <person name="Hu W."/>
            <person name="Luo F."/>
            <person name="Yin M."/>
            <person name="Mo X."/>
            <person name="Sun C."/>
            <person name="Wu Q."/>
            <person name="Zhu B."/>
            <person name="Xiang M."/>
            <person name="Wang J."/>
            <person name="Wang Y."/>
            <person name="Zhang T."/>
            <person name="Xu B."/>
            <person name="Zheng H."/>
            <person name="Feng Z."/>
        </authorList>
    </citation>
    <scope>NUCLEOTIDE SEQUENCE [LARGE SCALE GENOMIC DNA]</scope>
    <source>
        <strain evidence="1">HuSjv2</strain>
        <tissue evidence="1">Worms</tissue>
    </source>
</reference>
<keyword evidence="2" id="KW-1185">Reference proteome</keyword>
<protein>
    <submittedName>
        <fullName evidence="1">Uncharacterized protein</fullName>
    </submittedName>
</protein>
<dbReference type="AlphaFoldDB" id="A0A4Z2DBR2"/>
<proteinExistence type="predicted"/>